<evidence type="ECO:0000256" key="1">
    <source>
        <dbReference type="ARBA" id="ARBA00004141"/>
    </source>
</evidence>
<feature type="transmembrane region" description="Helical" evidence="6">
    <location>
        <begin position="50"/>
        <end position="68"/>
    </location>
</feature>
<keyword evidence="5" id="KW-0046">Antibiotic resistance</keyword>
<dbReference type="InterPro" id="IPR051784">
    <property type="entry name" value="Nod_factor_ABC_transporter"/>
</dbReference>
<evidence type="ECO:0000256" key="6">
    <source>
        <dbReference type="RuleBase" id="RU361157"/>
    </source>
</evidence>
<dbReference type="PROSITE" id="PS51012">
    <property type="entry name" value="ABC_TM2"/>
    <property type="match status" value="1"/>
</dbReference>
<feature type="transmembrane region" description="Helical" evidence="6">
    <location>
        <begin position="192"/>
        <end position="211"/>
    </location>
</feature>
<gene>
    <name evidence="9" type="ORF">HCJ92_00615</name>
</gene>
<accession>A0ABX1AC92</accession>
<dbReference type="Proteomes" id="UP000746503">
    <property type="component" value="Unassembled WGS sequence"/>
</dbReference>
<reference evidence="9 10" key="1">
    <citation type="submission" date="2020-03" db="EMBL/GenBank/DDBJ databases">
        <title>Draft genome of Streptomyces sp. ventii, isolated from the Axial Seamount in the Pacific Ocean, and resequencing of the two type strains Streptomyces lonarensis strain NCL 716 and Streptomyces bohaiensis strain 11A07.</title>
        <authorList>
            <person name="Loughran R.M."/>
            <person name="Pfannmuller K.M."/>
            <person name="Wasson B.J."/>
            <person name="Deadmond M.C."/>
            <person name="Paddock B.E."/>
            <person name="Koyack M.J."/>
            <person name="Gallegos D.A."/>
            <person name="Mitchell E.A."/>
            <person name="Ushijima B."/>
            <person name="Saw J.H."/>
            <person name="Mcphail K.L."/>
            <person name="Videau P."/>
        </authorList>
    </citation>
    <scope>NUCLEOTIDE SEQUENCE [LARGE SCALE GENOMIC DNA]</scope>
    <source>
        <strain evidence="10">5675061</strain>
    </source>
</reference>
<feature type="transmembrane region" description="Helical" evidence="6">
    <location>
        <begin position="249"/>
        <end position="268"/>
    </location>
</feature>
<evidence type="ECO:0000259" key="8">
    <source>
        <dbReference type="PROSITE" id="PS51012"/>
    </source>
</evidence>
<dbReference type="InterPro" id="IPR013525">
    <property type="entry name" value="ABC2_TM"/>
</dbReference>
<evidence type="ECO:0000256" key="5">
    <source>
        <dbReference type="ARBA" id="ARBA00023251"/>
    </source>
</evidence>
<feature type="compositionally biased region" description="Low complexity" evidence="7">
    <location>
        <begin position="1"/>
        <end position="19"/>
    </location>
</feature>
<feature type="region of interest" description="Disordered" evidence="7">
    <location>
        <begin position="1"/>
        <end position="23"/>
    </location>
</feature>
<evidence type="ECO:0000313" key="9">
    <source>
        <dbReference type="EMBL" id="NJP64822.1"/>
    </source>
</evidence>
<organism evidence="9 10">
    <name type="scientific">Streptomyces spiramenti</name>
    <dbReference type="NCBI Taxonomy" id="2720606"/>
    <lineage>
        <taxon>Bacteria</taxon>
        <taxon>Bacillati</taxon>
        <taxon>Actinomycetota</taxon>
        <taxon>Actinomycetes</taxon>
        <taxon>Kitasatosporales</taxon>
        <taxon>Streptomycetaceae</taxon>
        <taxon>Streptomyces</taxon>
    </lineage>
</organism>
<keyword evidence="3 6" id="KW-1133">Transmembrane helix</keyword>
<evidence type="ECO:0000256" key="7">
    <source>
        <dbReference type="SAM" id="MobiDB-lite"/>
    </source>
</evidence>
<evidence type="ECO:0000256" key="2">
    <source>
        <dbReference type="ARBA" id="ARBA00022692"/>
    </source>
</evidence>
<feature type="transmembrane region" description="Helical" evidence="6">
    <location>
        <begin position="80"/>
        <end position="104"/>
    </location>
</feature>
<dbReference type="EMBL" id="JAAVJB010000002">
    <property type="protein sequence ID" value="NJP64822.1"/>
    <property type="molecule type" value="Genomic_DNA"/>
</dbReference>
<dbReference type="PIRSF" id="PIRSF006648">
    <property type="entry name" value="DrrB"/>
    <property type="match status" value="1"/>
</dbReference>
<keyword evidence="6" id="KW-0813">Transport</keyword>
<sequence>MSTATEQKQTTPQQQTQRQSPNQSVLGVVSDTMVLTGRYMRHITRQPEEIVTFVMIPVVMMLLFRYMLGGAIEPGDSSYVNFLIPGIFAIGVTLIAVSTTAGVFMDMQEGFVERLRSMSTLAISVVFAHVAAAVMRAVIAVTVLFGLGFAVGYRPEVNILKWIAAFALLLLFAFAVGWISALLGQLAKSTEAASGMALILVFLPYASNVFAPTETMGAGIRVFVEHQPITHVIDSVRALMLDQPVGNSVWLAVLWWGGITALCIWGSTRQFRRRFA</sequence>
<keyword evidence="2 6" id="KW-0812">Transmembrane</keyword>
<dbReference type="RefSeq" id="WP_167931345.1">
    <property type="nucleotide sequence ID" value="NZ_JAAVJB010000002.1"/>
</dbReference>
<evidence type="ECO:0000256" key="4">
    <source>
        <dbReference type="ARBA" id="ARBA00023136"/>
    </source>
</evidence>
<dbReference type="InterPro" id="IPR000412">
    <property type="entry name" value="ABC_2_transport"/>
</dbReference>
<comment type="similarity">
    <text evidence="6">Belongs to the ABC-2 integral membrane protein family.</text>
</comment>
<dbReference type="PANTHER" id="PTHR43229:SF2">
    <property type="entry name" value="NODULATION PROTEIN J"/>
    <property type="match status" value="1"/>
</dbReference>
<comment type="subcellular location">
    <subcellularLocation>
        <location evidence="6">Cell membrane</location>
        <topology evidence="6">Multi-pass membrane protein</topology>
    </subcellularLocation>
    <subcellularLocation>
        <location evidence="1">Membrane</location>
        <topology evidence="1">Multi-pass membrane protein</topology>
    </subcellularLocation>
</comment>
<protein>
    <recommendedName>
        <fullName evidence="6">Transport permease protein</fullName>
    </recommendedName>
</protein>
<dbReference type="PRINTS" id="PR00164">
    <property type="entry name" value="ABC2TRNSPORT"/>
</dbReference>
<evidence type="ECO:0000256" key="3">
    <source>
        <dbReference type="ARBA" id="ARBA00022989"/>
    </source>
</evidence>
<dbReference type="PANTHER" id="PTHR43229">
    <property type="entry name" value="NODULATION PROTEIN J"/>
    <property type="match status" value="1"/>
</dbReference>
<keyword evidence="4 6" id="KW-0472">Membrane</keyword>
<feature type="transmembrane region" description="Helical" evidence="6">
    <location>
        <begin position="125"/>
        <end position="153"/>
    </location>
</feature>
<keyword evidence="10" id="KW-1185">Reference proteome</keyword>
<feature type="transmembrane region" description="Helical" evidence="6">
    <location>
        <begin position="159"/>
        <end position="180"/>
    </location>
</feature>
<evidence type="ECO:0000313" key="10">
    <source>
        <dbReference type="Proteomes" id="UP000746503"/>
    </source>
</evidence>
<feature type="domain" description="ABC transmembrane type-2" evidence="8">
    <location>
        <begin position="48"/>
        <end position="274"/>
    </location>
</feature>
<dbReference type="Pfam" id="PF01061">
    <property type="entry name" value="ABC2_membrane"/>
    <property type="match status" value="1"/>
</dbReference>
<name>A0ABX1AC92_9ACTN</name>
<keyword evidence="6" id="KW-1003">Cell membrane</keyword>
<proteinExistence type="inferred from homology"/>
<comment type="caution">
    <text evidence="9">The sequence shown here is derived from an EMBL/GenBank/DDBJ whole genome shotgun (WGS) entry which is preliminary data.</text>
</comment>
<dbReference type="InterPro" id="IPR047817">
    <property type="entry name" value="ABC2_TM_bact-type"/>
</dbReference>